<comment type="similarity">
    <text evidence="1">Belongs to the NRP synthetase family.</text>
</comment>
<evidence type="ECO:0000256" key="1">
    <source>
        <dbReference type="ARBA" id="ARBA00029454"/>
    </source>
</evidence>
<dbReference type="PANTHER" id="PTHR45398:SF1">
    <property type="entry name" value="ENZYME, PUTATIVE (JCVI)-RELATED"/>
    <property type="match status" value="1"/>
</dbReference>
<dbReference type="PANTHER" id="PTHR45398">
    <property type="match status" value="1"/>
</dbReference>
<reference evidence="3" key="1">
    <citation type="journal article" date="2021" name="Mol. Plant Pathol.">
        <title>A 20-kb lineage-specific genomic region tames virulence in pathogenic amphidiploid Verticillium longisporum.</title>
        <authorList>
            <person name="Harting R."/>
            <person name="Starke J."/>
            <person name="Kusch H."/>
            <person name="Poggeler S."/>
            <person name="Maurus I."/>
            <person name="Schluter R."/>
            <person name="Landesfeind M."/>
            <person name="Bulla I."/>
            <person name="Nowrousian M."/>
            <person name="de Jonge R."/>
            <person name="Stahlhut G."/>
            <person name="Hoff K.J."/>
            <person name="Asshauer K.P."/>
            <person name="Thurmer A."/>
            <person name="Stanke M."/>
            <person name="Daniel R."/>
            <person name="Morgenstern B."/>
            <person name="Thomma B.P.H.J."/>
            <person name="Kronstad J.W."/>
            <person name="Braus-Stromeyer S.A."/>
            <person name="Braus G.H."/>
        </authorList>
    </citation>
    <scope>NUCLEOTIDE SEQUENCE</scope>
    <source>
        <strain evidence="3">Vl32</strain>
    </source>
</reference>
<organism evidence="3 4">
    <name type="scientific">Verticillium longisporum</name>
    <name type="common">Verticillium dahliae var. longisporum</name>
    <dbReference type="NCBI Taxonomy" id="100787"/>
    <lineage>
        <taxon>Eukaryota</taxon>
        <taxon>Fungi</taxon>
        <taxon>Dikarya</taxon>
        <taxon>Ascomycota</taxon>
        <taxon>Pezizomycotina</taxon>
        <taxon>Sordariomycetes</taxon>
        <taxon>Hypocreomycetidae</taxon>
        <taxon>Glomerellales</taxon>
        <taxon>Plectosphaerellaceae</taxon>
        <taxon>Verticillium</taxon>
    </lineage>
</organism>
<proteinExistence type="inferred from homology"/>
<dbReference type="EMBL" id="JAEMWZ010000046">
    <property type="protein sequence ID" value="KAG7140339.1"/>
    <property type="molecule type" value="Genomic_DNA"/>
</dbReference>
<sequence length="157" mass="17689">MGVVVSGRALDIEDVEDVMGPLFNTLPFYPDVATNNTLQKLAQRCHDFNVSTLPFQHTALRNIQKWCSGGHPIFDNLFVYQNDVPLANNAETFWTVEDSFVANDYPLAFEATAKGDADLQVQIVVRQDVATEADLQRILEDFEEALSGRFTIDYSKR</sequence>
<evidence type="ECO:0000313" key="4">
    <source>
        <dbReference type="Proteomes" id="UP000689129"/>
    </source>
</evidence>
<dbReference type="Proteomes" id="UP000689129">
    <property type="component" value="Unassembled WGS sequence"/>
</dbReference>
<comment type="caution">
    <text evidence="3">The sequence shown here is derived from an EMBL/GenBank/DDBJ whole genome shotgun (WGS) entry which is preliminary data.</text>
</comment>
<evidence type="ECO:0000313" key="3">
    <source>
        <dbReference type="EMBL" id="KAG7140339.1"/>
    </source>
</evidence>
<dbReference type="InterPro" id="IPR001242">
    <property type="entry name" value="Condensation_dom"/>
</dbReference>
<name>A0A8I2ZY83_VERLO</name>
<dbReference type="AlphaFoldDB" id="A0A8I2ZY83"/>
<protein>
    <submittedName>
        <fullName evidence="3">Nonribosomal peptide synthetase 2 like protein</fullName>
    </submittedName>
</protein>
<dbReference type="GO" id="GO:0003824">
    <property type="term" value="F:catalytic activity"/>
    <property type="evidence" value="ECO:0007669"/>
    <property type="project" value="InterPro"/>
</dbReference>
<gene>
    <name evidence="3" type="ORF">HYQ45_002845</name>
</gene>
<dbReference type="Pfam" id="PF00668">
    <property type="entry name" value="Condensation"/>
    <property type="match status" value="1"/>
</dbReference>
<feature type="domain" description="Condensation" evidence="2">
    <location>
        <begin position="2"/>
        <end position="147"/>
    </location>
</feature>
<dbReference type="OrthoDB" id="416786at2759"/>
<evidence type="ECO:0000259" key="2">
    <source>
        <dbReference type="Pfam" id="PF00668"/>
    </source>
</evidence>
<accession>A0A8I2ZY83</accession>